<gene>
    <name evidence="2" type="ORF">PQJ73_09500</name>
</gene>
<dbReference type="RefSeq" id="WP_272776758.1">
    <property type="nucleotide sequence ID" value="NZ_JAQQLI010000011.1"/>
</dbReference>
<keyword evidence="3" id="KW-1185">Reference proteome</keyword>
<sequence length="112" mass="11616">MATLQPADDLVDHEIEKRAREAGPVLRPAVVATAIDLAGRCDGVGPIGPGSRLAPPDRTAAVVQLRHVGLLPHVTGARSGHAPLRDATIVRIGRVPPGSQPNHPGDRSIGEV</sequence>
<reference evidence="2" key="1">
    <citation type="journal article" date="2023" name="Microbiol Resour">
        <title>Genome Sequences of Rhodoplanes serenus and Two Thermotolerant Strains, Rhodoplanes tepidamans and 'Rhodoplanes cryptolactis,' Further Refine the Genus.</title>
        <authorList>
            <person name="Rayyan A.A."/>
            <person name="Kyndt J.A."/>
        </authorList>
    </citation>
    <scope>NUCLEOTIDE SEQUENCE</scope>
    <source>
        <strain evidence="2">DSM 9987</strain>
    </source>
</reference>
<organism evidence="2 3">
    <name type="scientific">Rhodoplanes tepidamans</name>
    <name type="common">Rhodoplanes cryptolactis</name>
    <dbReference type="NCBI Taxonomy" id="200616"/>
    <lineage>
        <taxon>Bacteria</taxon>
        <taxon>Pseudomonadati</taxon>
        <taxon>Pseudomonadota</taxon>
        <taxon>Alphaproteobacteria</taxon>
        <taxon>Hyphomicrobiales</taxon>
        <taxon>Nitrobacteraceae</taxon>
        <taxon>Rhodoplanes</taxon>
    </lineage>
</organism>
<feature type="region of interest" description="Disordered" evidence="1">
    <location>
        <begin position="93"/>
        <end position="112"/>
    </location>
</feature>
<evidence type="ECO:0000313" key="3">
    <source>
        <dbReference type="Proteomes" id="UP001165652"/>
    </source>
</evidence>
<reference evidence="2" key="2">
    <citation type="submission" date="2023-02" db="EMBL/GenBank/DDBJ databases">
        <authorList>
            <person name="Rayyan A."/>
            <person name="Meyer T."/>
            <person name="Kyndt J.A."/>
        </authorList>
    </citation>
    <scope>NUCLEOTIDE SEQUENCE</scope>
    <source>
        <strain evidence="2">DSM 9987</strain>
    </source>
</reference>
<comment type="caution">
    <text evidence="2">The sequence shown here is derived from an EMBL/GenBank/DDBJ whole genome shotgun (WGS) entry which is preliminary data.</text>
</comment>
<dbReference type="Proteomes" id="UP001165652">
    <property type="component" value="Unassembled WGS sequence"/>
</dbReference>
<accession>A0ABT5JA33</accession>
<proteinExistence type="predicted"/>
<evidence type="ECO:0000256" key="1">
    <source>
        <dbReference type="SAM" id="MobiDB-lite"/>
    </source>
</evidence>
<name>A0ABT5JA33_RHOTP</name>
<protein>
    <submittedName>
        <fullName evidence="2">Uncharacterized protein</fullName>
    </submittedName>
</protein>
<dbReference type="EMBL" id="JAQQLI010000011">
    <property type="protein sequence ID" value="MDC7785915.1"/>
    <property type="molecule type" value="Genomic_DNA"/>
</dbReference>
<evidence type="ECO:0000313" key="2">
    <source>
        <dbReference type="EMBL" id="MDC7785915.1"/>
    </source>
</evidence>